<dbReference type="RefSeq" id="WP_380605245.1">
    <property type="nucleotide sequence ID" value="NZ_JBHSDU010000015.1"/>
</dbReference>
<evidence type="ECO:0000256" key="1">
    <source>
        <dbReference type="ARBA" id="ARBA00023125"/>
    </source>
</evidence>
<evidence type="ECO:0000259" key="3">
    <source>
        <dbReference type="PROSITE" id="PS50977"/>
    </source>
</evidence>
<dbReference type="SUPFAM" id="SSF46689">
    <property type="entry name" value="Homeodomain-like"/>
    <property type="match status" value="1"/>
</dbReference>
<gene>
    <name evidence="4" type="ORF">ACFPN2_34520</name>
</gene>
<dbReference type="InterPro" id="IPR009057">
    <property type="entry name" value="Homeodomain-like_sf"/>
</dbReference>
<evidence type="ECO:0000313" key="4">
    <source>
        <dbReference type="EMBL" id="MFC4314231.1"/>
    </source>
</evidence>
<dbReference type="PANTHER" id="PTHR30055:SF239">
    <property type="entry name" value="TRANSCRIPTIONAL REGULATORY PROTEIN"/>
    <property type="match status" value="1"/>
</dbReference>
<protein>
    <submittedName>
        <fullName evidence="4">TetR/AcrR family transcriptional regulator</fullName>
    </submittedName>
</protein>
<keyword evidence="5" id="KW-1185">Reference proteome</keyword>
<feature type="domain" description="HTH tetR-type" evidence="3">
    <location>
        <begin position="18"/>
        <end position="78"/>
    </location>
</feature>
<proteinExistence type="predicted"/>
<dbReference type="InterPro" id="IPR001647">
    <property type="entry name" value="HTH_TetR"/>
</dbReference>
<dbReference type="Gene3D" id="1.10.357.10">
    <property type="entry name" value="Tetracycline Repressor, domain 2"/>
    <property type="match status" value="1"/>
</dbReference>
<organism evidence="4 5">
    <name type="scientific">Steroidobacter flavus</name>
    <dbReference type="NCBI Taxonomy" id="1842136"/>
    <lineage>
        <taxon>Bacteria</taxon>
        <taxon>Pseudomonadati</taxon>
        <taxon>Pseudomonadota</taxon>
        <taxon>Gammaproteobacteria</taxon>
        <taxon>Steroidobacterales</taxon>
        <taxon>Steroidobacteraceae</taxon>
        <taxon>Steroidobacter</taxon>
    </lineage>
</organism>
<dbReference type="EMBL" id="JBHSDU010000015">
    <property type="protein sequence ID" value="MFC4314231.1"/>
    <property type="molecule type" value="Genomic_DNA"/>
</dbReference>
<dbReference type="Pfam" id="PF00440">
    <property type="entry name" value="TetR_N"/>
    <property type="match status" value="1"/>
</dbReference>
<accession>A0ABV8T356</accession>
<comment type="caution">
    <text evidence="4">The sequence shown here is derived from an EMBL/GenBank/DDBJ whole genome shotgun (WGS) entry which is preliminary data.</text>
</comment>
<keyword evidence="1 2" id="KW-0238">DNA-binding</keyword>
<reference evidence="5" key="1">
    <citation type="journal article" date="2019" name="Int. J. Syst. Evol. Microbiol.">
        <title>The Global Catalogue of Microorganisms (GCM) 10K type strain sequencing project: providing services to taxonomists for standard genome sequencing and annotation.</title>
        <authorList>
            <consortium name="The Broad Institute Genomics Platform"/>
            <consortium name="The Broad Institute Genome Sequencing Center for Infectious Disease"/>
            <person name="Wu L."/>
            <person name="Ma J."/>
        </authorList>
    </citation>
    <scope>NUCLEOTIDE SEQUENCE [LARGE SCALE GENOMIC DNA]</scope>
    <source>
        <strain evidence="5">CGMCC 1.10759</strain>
    </source>
</reference>
<feature type="DNA-binding region" description="H-T-H motif" evidence="2">
    <location>
        <begin position="41"/>
        <end position="60"/>
    </location>
</feature>
<dbReference type="PROSITE" id="PS50977">
    <property type="entry name" value="HTH_TETR_2"/>
    <property type="match status" value="1"/>
</dbReference>
<name>A0ABV8T356_9GAMM</name>
<evidence type="ECO:0000313" key="5">
    <source>
        <dbReference type="Proteomes" id="UP001595904"/>
    </source>
</evidence>
<dbReference type="InterPro" id="IPR050109">
    <property type="entry name" value="HTH-type_TetR-like_transc_reg"/>
</dbReference>
<sequence length="199" mass="22963">MATKSRTTPNRSRQTRQPLGRDAWLAAARDALIEEGTAGVEVNKLAKRLEVTRGGFYWFFESREQLLDALLGFWAQSSTVLFEKIATATELSGLQKFKALVDLWISEKEYDPKWDGAVRDWARTSPKVLDTVHAVDEQRVGFIEQVFRDLGYKGKEAHVRARVTYYHQVGYYALGVRESRKQRLELIPYYTKILTQQET</sequence>
<evidence type="ECO:0000256" key="2">
    <source>
        <dbReference type="PROSITE-ProRule" id="PRU00335"/>
    </source>
</evidence>
<dbReference type="PANTHER" id="PTHR30055">
    <property type="entry name" value="HTH-TYPE TRANSCRIPTIONAL REGULATOR RUTR"/>
    <property type="match status" value="1"/>
</dbReference>
<dbReference type="Proteomes" id="UP001595904">
    <property type="component" value="Unassembled WGS sequence"/>
</dbReference>